<feature type="compositionally biased region" description="Low complexity" evidence="1">
    <location>
        <begin position="73"/>
        <end position="83"/>
    </location>
</feature>
<dbReference type="GO" id="GO:0000151">
    <property type="term" value="C:ubiquitin ligase complex"/>
    <property type="evidence" value="ECO:0007669"/>
    <property type="project" value="TreeGrafter"/>
</dbReference>
<dbReference type="GO" id="GO:0051865">
    <property type="term" value="P:protein autoubiquitination"/>
    <property type="evidence" value="ECO:0007669"/>
    <property type="project" value="TreeGrafter"/>
</dbReference>
<dbReference type="Proteomes" id="UP000809789">
    <property type="component" value="Unassembled WGS sequence"/>
</dbReference>
<evidence type="ECO:0000313" key="2">
    <source>
        <dbReference type="EMBL" id="KAG8626587.1"/>
    </source>
</evidence>
<evidence type="ECO:0000313" key="3">
    <source>
        <dbReference type="Proteomes" id="UP000809789"/>
    </source>
</evidence>
<sequence length="371" mass="41242">MAVVLFAEHLPYVKSTNLVVQIEAGLDSNTRLQITESGYSINLQHHGQEERIRLYTPVSEQHDTKLLPSPPATSRTSRLVGLSRSRRSTATSEQNKILWTASQLGDSLRFSCGGKSASGDECNSPLLDQQTVKSCKDLPSEGWAEMMDLWHCHKPEEDHDHEQVNGKGYSASSKLTAKSGIGYVDILTILVSQEDCTNITVSGTIGSVACSKCGSPLGEVDSLCSGIRLFKPLLKRIKSECDNTEEHYQVSKWLSSYLLALIDTSGARKFQGRYNDFTIWIFSPLVYYSLSTYTGQPEPAVKIFYKRHLIQPRAEATKLNSQNLSLDELTLPATLEAALVDELGRANSILPNDARRFQDWNVALLNRFPVE</sequence>
<feature type="region of interest" description="Disordered" evidence="1">
    <location>
        <begin position="62"/>
        <end position="88"/>
    </location>
</feature>
<dbReference type="EMBL" id="JAESVG020000006">
    <property type="protein sequence ID" value="KAG8626587.1"/>
    <property type="molecule type" value="Genomic_DNA"/>
</dbReference>
<dbReference type="GO" id="GO:0031624">
    <property type="term" value="F:ubiquitin conjugating enzyme binding"/>
    <property type="evidence" value="ECO:0007669"/>
    <property type="project" value="TreeGrafter"/>
</dbReference>
<proteinExistence type="predicted"/>
<organism evidence="2 3">
    <name type="scientific">Elsinoe batatas</name>
    <dbReference type="NCBI Taxonomy" id="2601811"/>
    <lineage>
        <taxon>Eukaryota</taxon>
        <taxon>Fungi</taxon>
        <taxon>Dikarya</taxon>
        <taxon>Ascomycota</taxon>
        <taxon>Pezizomycotina</taxon>
        <taxon>Dothideomycetes</taxon>
        <taxon>Dothideomycetidae</taxon>
        <taxon>Myriangiales</taxon>
        <taxon>Elsinoaceae</taxon>
        <taxon>Elsinoe</taxon>
    </lineage>
</organism>
<dbReference type="GO" id="GO:0030332">
    <property type="term" value="F:cyclin binding"/>
    <property type="evidence" value="ECO:0007669"/>
    <property type="project" value="TreeGrafter"/>
</dbReference>
<dbReference type="GO" id="GO:0006513">
    <property type="term" value="P:protein monoubiquitination"/>
    <property type="evidence" value="ECO:0007669"/>
    <property type="project" value="TreeGrafter"/>
</dbReference>
<dbReference type="GO" id="GO:0061630">
    <property type="term" value="F:ubiquitin protein ligase activity"/>
    <property type="evidence" value="ECO:0007669"/>
    <property type="project" value="TreeGrafter"/>
</dbReference>
<dbReference type="GO" id="GO:0005634">
    <property type="term" value="C:nucleus"/>
    <property type="evidence" value="ECO:0007669"/>
    <property type="project" value="TreeGrafter"/>
</dbReference>
<name>A0A8K0L027_9PEZI</name>
<reference evidence="2" key="1">
    <citation type="submission" date="2021-07" db="EMBL/GenBank/DDBJ databases">
        <title>Elsinoe batatas strain:CRI-CJ2 Genome sequencing and assembly.</title>
        <authorList>
            <person name="Huang L."/>
        </authorList>
    </citation>
    <scope>NUCLEOTIDE SEQUENCE</scope>
    <source>
        <strain evidence="2">CRI-CJ2</strain>
    </source>
</reference>
<protein>
    <recommendedName>
        <fullName evidence="4">Ubiquitin-conjugating enzyme E2C-binding protein</fullName>
    </recommendedName>
</protein>
<keyword evidence="3" id="KW-1185">Reference proteome</keyword>
<dbReference type="PANTHER" id="PTHR31531:SF2">
    <property type="entry name" value="E3 UBIQUITIN-PROTEIN LIGASE E3D"/>
    <property type="match status" value="1"/>
</dbReference>
<dbReference type="GO" id="GO:0005829">
    <property type="term" value="C:cytosol"/>
    <property type="evidence" value="ECO:0007669"/>
    <property type="project" value="TreeGrafter"/>
</dbReference>
<accession>A0A8K0L027</accession>
<evidence type="ECO:0008006" key="4">
    <source>
        <dbReference type="Google" id="ProtNLM"/>
    </source>
</evidence>
<dbReference type="Pfam" id="PF09814">
    <property type="entry name" value="HECT_2"/>
    <property type="match status" value="1"/>
</dbReference>
<dbReference type="PANTHER" id="PTHR31531">
    <property type="entry name" value="E3 UBIQUITIN-PROTEIN LIGASE E3D FAMILY MEMBER"/>
    <property type="match status" value="1"/>
</dbReference>
<gene>
    <name evidence="2" type="ORF">KVT40_005532</name>
</gene>
<dbReference type="OrthoDB" id="66510at2759"/>
<dbReference type="InterPro" id="IPR019193">
    <property type="entry name" value="UBQ-conj_enz_E2-bd_prot"/>
</dbReference>
<comment type="caution">
    <text evidence="2">The sequence shown here is derived from an EMBL/GenBank/DDBJ whole genome shotgun (WGS) entry which is preliminary data.</text>
</comment>
<dbReference type="GO" id="GO:0043161">
    <property type="term" value="P:proteasome-mediated ubiquitin-dependent protein catabolic process"/>
    <property type="evidence" value="ECO:0007669"/>
    <property type="project" value="TreeGrafter"/>
</dbReference>
<dbReference type="GO" id="GO:0000209">
    <property type="term" value="P:protein polyubiquitination"/>
    <property type="evidence" value="ECO:0007669"/>
    <property type="project" value="TreeGrafter"/>
</dbReference>
<dbReference type="AlphaFoldDB" id="A0A8K0L027"/>
<evidence type="ECO:0000256" key="1">
    <source>
        <dbReference type="SAM" id="MobiDB-lite"/>
    </source>
</evidence>